<protein>
    <submittedName>
        <fullName evidence="2">Uncharacterized protein</fullName>
    </submittedName>
</protein>
<evidence type="ECO:0000256" key="1">
    <source>
        <dbReference type="SAM" id="MobiDB-lite"/>
    </source>
</evidence>
<dbReference type="OrthoDB" id="5191135at2"/>
<keyword evidence="3" id="KW-1185">Reference proteome</keyword>
<feature type="region of interest" description="Disordered" evidence="1">
    <location>
        <begin position="1"/>
        <end position="105"/>
    </location>
</feature>
<evidence type="ECO:0000313" key="3">
    <source>
        <dbReference type="Proteomes" id="UP000317893"/>
    </source>
</evidence>
<sequence>MSTQEHHPQEHHPQEHHPQEHHPQEHHPQEHHPQEHHPTPDPGDSADLGTTAEDHAQREQGETRATETYTQEKELQPAAGHTWGPTVVSLIGPTPETEGAVDPDEDRVLAHKRRAEEIEAAIIATSESHPDHDRQTVKQVLQHQLELRGHWPQPDPWMDSVASSIENGRRYEMGT</sequence>
<accession>A0A542E590</accession>
<gene>
    <name evidence="2" type="ORF">FB458_3562</name>
</gene>
<name>A0A542E590_9MICO</name>
<organism evidence="2 3">
    <name type="scientific">Lapillicoccus jejuensis</name>
    <dbReference type="NCBI Taxonomy" id="402171"/>
    <lineage>
        <taxon>Bacteria</taxon>
        <taxon>Bacillati</taxon>
        <taxon>Actinomycetota</taxon>
        <taxon>Actinomycetes</taxon>
        <taxon>Micrococcales</taxon>
        <taxon>Intrasporangiaceae</taxon>
        <taxon>Lapillicoccus</taxon>
    </lineage>
</organism>
<dbReference type="EMBL" id="VFMN01000001">
    <property type="protein sequence ID" value="TQJ10439.1"/>
    <property type="molecule type" value="Genomic_DNA"/>
</dbReference>
<dbReference type="AlphaFoldDB" id="A0A542E590"/>
<feature type="compositionally biased region" description="Basic and acidic residues" evidence="1">
    <location>
        <begin position="52"/>
        <end position="75"/>
    </location>
</feature>
<feature type="compositionally biased region" description="Basic and acidic residues" evidence="1">
    <location>
        <begin position="1"/>
        <end position="39"/>
    </location>
</feature>
<comment type="caution">
    <text evidence="2">The sequence shown here is derived from an EMBL/GenBank/DDBJ whole genome shotgun (WGS) entry which is preliminary data.</text>
</comment>
<reference evidence="2 3" key="1">
    <citation type="submission" date="2019-06" db="EMBL/GenBank/DDBJ databases">
        <title>Sequencing the genomes of 1000 actinobacteria strains.</title>
        <authorList>
            <person name="Klenk H.-P."/>
        </authorList>
    </citation>
    <scope>NUCLEOTIDE SEQUENCE [LARGE SCALE GENOMIC DNA]</scope>
    <source>
        <strain evidence="2 3">DSM 18607</strain>
    </source>
</reference>
<dbReference type="RefSeq" id="WP_141849663.1">
    <property type="nucleotide sequence ID" value="NZ_BAAAPR010000012.1"/>
</dbReference>
<proteinExistence type="predicted"/>
<dbReference type="Proteomes" id="UP000317893">
    <property type="component" value="Unassembled WGS sequence"/>
</dbReference>
<evidence type="ECO:0000313" key="2">
    <source>
        <dbReference type="EMBL" id="TQJ10439.1"/>
    </source>
</evidence>